<name>A0A9D4C7P1_DREPO</name>
<comment type="caution">
    <text evidence="1">The sequence shown here is derived from an EMBL/GenBank/DDBJ whole genome shotgun (WGS) entry which is preliminary data.</text>
</comment>
<reference evidence="1" key="2">
    <citation type="submission" date="2020-11" db="EMBL/GenBank/DDBJ databases">
        <authorList>
            <person name="McCartney M.A."/>
            <person name="Auch B."/>
            <person name="Kono T."/>
            <person name="Mallez S."/>
            <person name="Becker A."/>
            <person name="Gohl D.M."/>
            <person name="Silverstein K.A.T."/>
            <person name="Koren S."/>
            <person name="Bechman K.B."/>
            <person name="Herman A."/>
            <person name="Abrahante J.E."/>
            <person name="Garbe J."/>
        </authorList>
    </citation>
    <scope>NUCLEOTIDE SEQUENCE</scope>
    <source>
        <strain evidence="1">Duluth1</strain>
        <tissue evidence="1">Whole animal</tissue>
    </source>
</reference>
<gene>
    <name evidence="1" type="ORF">DPMN_061288</name>
</gene>
<accession>A0A9D4C7P1</accession>
<proteinExistence type="predicted"/>
<keyword evidence="2" id="KW-1185">Reference proteome</keyword>
<dbReference type="AlphaFoldDB" id="A0A9D4C7P1"/>
<evidence type="ECO:0000313" key="1">
    <source>
        <dbReference type="EMBL" id="KAH3718484.1"/>
    </source>
</evidence>
<reference evidence="1" key="1">
    <citation type="journal article" date="2019" name="bioRxiv">
        <title>The Genome of the Zebra Mussel, Dreissena polymorpha: A Resource for Invasive Species Research.</title>
        <authorList>
            <person name="McCartney M.A."/>
            <person name="Auch B."/>
            <person name="Kono T."/>
            <person name="Mallez S."/>
            <person name="Zhang Y."/>
            <person name="Obille A."/>
            <person name="Becker A."/>
            <person name="Abrahante J.E."/>
            <person name="Garbe J."/>
            <person name="Badalamenti J.P."/>
            <person name="Herman A."/>
            <person name="Mangelson H."/>
            <person name="Liachko I."/>
            <person name="Sullivan S."/>
            <person name="Sone E.D."/>
            <person name="Koren S."/>
            <person name="Silverstein K.A.T."/>
            <person name="Beckman K.B."/>
            <person name="Gohl D.M."/>
        </authorList>
    </citation>
    <scope>NUCLEOTIDE SEQUENCE</scope>
    <source>
        <strain evidence="1">Duluth1</strain>
        <tissue evidence="1">Whole animal</tissue>
    </source>
</reference>
<organism evidence="1 2">
    <name type="scientific">Dreissena polymorpha</name>
    <name type="common">Zebra mussel</name>
    <name type="synonym">Mytilus polymorpha</name>
    <dbReference type="NCBI Taxonomy" id="45954"/>
    <lineage>
        <taxon>Eukaryota</taxon>
        <taxon>Metazoa</taxon>
        <taxon>Spiralia</taxon>
        <taxon>Lophotrochozoa</taxon>
        <taxon>Mollusca</taxon>
        <taxon>Bivalvia</taxon>
        <taxon>Autobranchia</taxon>
        <taxon>Heteroconchia</taxon>
        <taxon>Euheterodonta</taxon>
        <taxon>Imparidentia</taxon>
        <taxon>Neoheterodontei</taxon>
        <taxon>Myida</taxon>
        <taxon>Dreissenoidea</taxon>
        <taxon>Dreissenidae</taxon>
        <taxon>Dreissena</taxon>
    </lineage>
</organism>
<dbReference type="EMBL" id="JAIWYP010000013">
    <property type="protein sequence ID" value="KAH3718484.1"/>
    <property type="molecule type" value="Genomic_DNA"/>
</dbReference>
<dbReference type="Proteomes" id="UP000828390">
    <property type="component" value="Unassembled WGS sequence"/>
</dbReference>
<sequence length="265" mass="30010">MVSQPSALNFPVSSVRLVEAAVEVGPEQGVIIISDSEEMEVDARFEANLEIVDEAGSARPVDEVAEPVRAKLLQGTMIRGMDWCERRSRLLDRAAELNGGVGTRDRSGPSRMMWVLKGKKTQSCPVCGLRARSIRHHFEAPHYPPLFRREAWKNPEMDHVRFRGVICLINSLGLQSFDEAMLFASRQRLSIPEQSCLNDNDKVWLERVSRRFMFYIPPILHVARVNSRALLFHRRVLAALLRLCSQKVRDSFLAQCLTGGAAWSR</sequence>
<evidence type="ECO:0000313" key="2">
    <source>
        <dbReference type="Proteomes" id="UP000828390"/>
    </source>
</evidence>
<protein>
    <submittedName>
        <fullName evidence="1">Uncharacterized protein</fullName>
    </submittedName>
</protein>